<gene>
    <name evidence="1" type="ORF">PSON_ATCC_30995.1.T0750154</name>
</gene>
<organism evidence="1 2">
    <name type="scientific">Paramecium sonneborni</name>
    <dbReference type="NCBI Taxonomy" id="65129"/>
    <lineage>
        <taxon>Eukaryota</taxon>
        <taxon>Sar</taxon>
        <taxon>Alveolata</taxon>
        <taxon>Ciliophora</taxon>
        <taxon>Intramacronucleata</taxon>
        <taxon>Oligohymenophorea</taxon>
        <taxon>Peniculida</taxon>
        <taxon>Parameciidae</taxon>
        <taxon>Paramecium</taxon>
    </lineage>
</organism>
<accession>A0A8S1PDB6</accession>
<dbReference type="EMBL" id="CAJJDN010000075">
    <property type="protein sequence ID" value="CAD8101210.1"/>
    <property type="molecule type" value="Genomic_DNA"/>
</dbReference>
<dbReference type="OrthoDB" id="291504at2759"/>
<evidence type="ECO:0000313" key="2">
    <source>
        <dbReference type="Proteomes" id="UP000692954"/>
    </source>
</evidence>
<reference evidence="1" key="1">
    <citation type="submission" date="2021-01" db="EMBL/GenBank/DDBJ databases">
        <authorList>
            <consortium name="Genoscope - CEA"/>
            <person name="William W."/>
        </authorList>
    </citation>
    <scope>NUCLEOTIDE SEQUENCE</scope>
</reference>
<evidence type="ECO:0000313" key="1">
    <source>
        <dbReference type="EMBL" id="CAD8101210.1"/>
    </source>
</evidence>
<protein>
    <submittedName>
        <fullName evidence="1">Uncharacterized protein</fullName>
    </submittedName>
</protein>
<name>A0A8S1PDB6_9CILI</name>
<sequence length="290" mass="34297">MLQVYRFFLLSQKINKLCQQIIKKICSMRNSIVKEEEQIIQTPLSISKALPYKLNERKDLIENQLFLSTYSKVVGKFFQALNKLQIAQHHSQNQLIPQYPFVLQYTINEFLVHLGKHQIDITNTPILNDFQKQLQISQSTPRSITNKCPQVKLNIQKRKGMSLQEQKDTKNIPKNYCKAIITFASKNQALCQQILGDQLKVVKFLERITVYKQKLINIRIFSGLLTQSEDPEEEEFNQTFRILSRIFVKKYAINYIFNSKIVQHNWHLHYRQQIYKGIKNPKNFSHIKKL</sequence>
<dbReference type="Proteomes" id="UP000692954">
    <property type="component" value="Unassembled WGS sequence"/>
</dbReference>
<keyword evidence="2" id="KW-1185">Reference proteome</keyword>
<proteinExistence type="predicted"/>
<comment type="caution">
    <text evidence="1">The sequence shown here is derived from an EMBL/GenBank/DDBJ whole genome shotgun (WGS) entry which is preliminary data.</text>
</comment>
<dbReference type="AlphaFoldDB" id="A0A8S1PDB6"/>